<evidence type="ECO:0000313" key="3">
    <source>
        <dbReference type="Proteomes" id="UP000245683"/>
    </source>
</evidence>
<organism evidence="2 3">
    <name type="scientific">Micromonospora globispora</name>
    <dbReference type="NCBI Taxonomy" id="1450148"/>
    <lineage>
        <taxon>Bacteria</taxon>
        <taxon>Bacillati</taxon>
        <taxon>Actinomycetota</taxon>
        <taxon>Actinomycetes</taxon>
        <taxon>Micromonosporales</taxon>
        <taxon>Micromonosporaceae</taxon>
        <taxon>Micromonospora</taxon>
    </lineage>
</organism>
<proteinExistence type="predicted"/>
<keyword evidence="1" id="KW-0472">Membrane</keyword>
<accession>A0A317K0Y0</accession>
<evidence type="ECO:0000256" key="1">
    <source>
        <dbReference type="SAM" id="Phobius"/>
    </source>
</evidence>
<keyword evidence="1" id="KW-0812">Transmembrane</keyword>
<feature type="transmembrane region" description="Helical" evidence="1">
    <location>
        <begin position="20"/>
        <end position="38"/>
    </location>
</feature>
<keyword evidence="1" id="KW-1133">Transmembrane helix</keyword>
<dbReference type="Proteomes" id="UP000245683">
    <property type="component" value="Unassembled WGS sequence"/>
</dbReference>
<feature type="transmembrane region" description="Helical" evidence="1">
    <location>
        <begin position="93"/>
        <end position="112"/>
    </location>
</feature>
<name>A0A317K0Y0_9ACTN</name>
<reference evidence="3" key="1">
    <citation type="submission" date="2018-05" db="EMBL/GenBank/DDBJ databases">
        <title>Micromonospora globispora sp. nov. and Micromonospora rugosa sp. nov., isolated from marine sediment.</title>
        <authorList>
            <person name="Carro L."/>
            <person name="Aysel V."/>
            <person name="Cetin D."/>
            <person name="Igual J.M."/>
            <person name="Klenk H.-P."/>
            <person name="Trujillo M.E."/>
            <person name="Sahin N."/>
        </authorList>
    </citation>
    <scope>NUCLEOTIDE SEQUENCE [LARGE SCALE GENOMIC DNA]</scope>
    <source>
        <strain evidence="3">S2904</strain>
    </source>
</reference>
<evidence type="ECO:0000313" key="2">
    <source>
        <dbReference type="EMBL" id="PWU46328.1"/>
    </source>
</evidence>
<dbReference type="EMBL" id="QGSV01000222">
    <property type="protein sequence ID" value="PWU46328.1"/>
    <property type="molecule type" value="Genomic_DNA"/>
</dbReference>
<sequence length="133" mass="14014">MPSDHPTAHPSQGHPLPTSQVPATFLLAATTSLVASIAEMRQVAQVWLACERDSAGMGFGFLLFHLPVLLLGQTLAVGALASAVLMLVGPRPVAVPLAVGLAVLVGCAFAYFHVNGLPMANEFCRTTQPTWWP</sequence>
<protein>
    <submittedName>
        <fullName evidence="2">Uncharacterized protein</fullName>
    </submittedName>
</protein>
<gene>
    <name evidence="2" type="ORF">DLJ46_18350</name>
</gene>
<keyword evidence="3" id="KW-1185">Reference proteome</keyword>
<comment type="caution">
    <text evidence="2">The sequence shown here is derived from an EMBL/GenBank/DDBJ whole genome shotgun (WGS) entry which is preliminary data.</text>
</comment>
<feature type="transmembrane region" description="Helical" evidence="1">
    <location>
        <begin position="59"/>
        <end position="87"/>
    </location>
</feature>
<dbReference type="AlphaFoldDB" id="A0A317K0Y0"/>